<dbReference type="Pfam" id="PF05398">
    <property type="entry name" value="PufQ"/>
    <property type="match status" value="1"/>
</dbReference>
<evidence type="ECO:0000256" key="3">
    <source>
        <dbReference type="ARBA" id="ARBA00022531"/>
    </source>
</evidence>
<evidence type="ECO:0000256" key="5">
    <source>
        <dbReference type="ARBA" id="ARBA00023181"/>
    </source>
</evidence>
<keyword evidence="3" id="KW-0602">Photosynthesis</keyword>
<name>A0AAE4Y604_9RHOB</name>
<reference evidence="7" key="1">
    <citation type="submission" date="2020-01" db="EMBL/GenBank/DDBJ databases">
        <authorList>
            <person name="Chen W.-M."/>
        </authorList>
    </citation>
    <scope>NUCLEOTIDE SEQUENCE</scope>
    <source>
        <strain evidence="7">CYK-10</strain>
    </source>
</reference>
<dbReference type="Proteomes" id="UP001193501">
    <property type="component" value="Unassembled WGS sequence"/>
</dbReference>
<comment type="caution">
    <text evidence="7">The sequence shown here is derived from an EMBL/GenBank/DDBJ whole genome shotgun (WGS) entry which is preliminary data.</text>
</comment>
<accession>A0AAE4Y604</accession>
<comment type="similarity">
    <text evidence="2">Belongs to the PufQ family.</text>
</comment>
<keyword evidence="4" id="KW-0149">Chlorophyll biosynthesis</keyword>
<organism evidence="7 8">
    <name type="scientific">Stagnihabitans tardus</name>
    <dbReference type="NCBI Taxonomy" id="2699202"/>
    <lineage>
        <taxon>Bacteria</taxon>
        <taxon>Pseudomonadati</taxon>
        <taxon>Pseudomonadota</taxon>
        <taxon>Alphaproteobacteria</taxon>
        <taxon>Rhodobacterales</taxon>
        <taxon>Paracoccaceae</taxon>
        <taxon>Stagnihabitans</taxon>
    </lineage>
</organism>
<evidence type="ECO:0000256" key="6">
    <source>
        <dbReference type="SAM" id="Phobius"/>
    </source>
</evidence>
<dbReference type="RefSeq" id="WP_168773230.1">
    <property type="nucleotide sequence ID" value="NZ_JAABNR010000002.1"/>
</dbReference>
<dbReference type="AlphaFoldDB" id="A0AAE4Y604"/>
<dbReference type="GO" id="GO:0015979">
    <property type="term" value="P:photosynthesis"/>
    <property type="evidence" value="ECO:0007669"/>
    <property type="project" value="UniProtKB-KW"/>
</dbReference>
<evidence type="ECO:0000313" key="8">
    <source>
        <dbReference type="Proteomes" id="UP001193501"/>
    </source>
</evidence>
<keyword evidence="8" id="KW-1185">Reference proteome</keyword>
<sequence>MSDQSADHHARTPRSEFNSYYALILTFAIPVETLAWGLSALWHRRLPCAGPIARARRTATEITPMIFRP</sequence>
<protein>
    <submittedName>
        <fullName evidence="7">Protein pufQ</fullName>
    </submittedName>
</protein>
<keyword evidence="6" id="KW-1133">Transmembrane helix</keyword>
<dbReference type="GO" id="GO:0030494">
    <property type="term" value="P:bacteriochlorophyll biosynthetic process"/>
    <property type="evidence" value="ECO:0007669"/>
    <property type="project" value="UniProtKB-KW"/>
</dbReference>
<keyword evidence="5" id="KW-0077">Bacteriochlorophyll biosynthesis</keyword>
<comment type="function">
    <text evidence="1">Required for bacteriochlorophyll biosynthesis. Directly involved in the assembly of both the B875 and B800-850 pigment-protein complexes.</text>
</comment>
<dbReference type="InterPro" id="IPR008800">
    <property type="entry name" value="PufQ_cyt-su"/>
</dbReference>
<evidence type="ECO:0000256" key="4">
    <source>
        <dbReference type="ARBA" id="ARBA00023171"/>
    </source>
</evidence>
<gene>
    <name evidence="7" type="ORF">GV832_02390</name>
</gene>
<evidence type="ECO:0000256" key="1">
    <source>
        <dbReference type="ARBA" id="ARBA00003128"/>
    </source>
</evidence>
<keyword evidence="6" id="KW-0812">Transmembrane</keyword>
<dbReference type="EMBL" id="JAABNR010000002">
    <property type="protein sequence ID" value="NBZ86416.1"/>
    <property type="molecule type" value="Genomic_DNA"/>
</dbReference>
<keyword evidence="6" id="KW-0472">Membrane</keyword>
<evidence type="ECO:0000256" key="2">
    <source>
        <dbReference type="ARBA" id="ARBA00009920"/>
    </source>
</evidence>
<evidence type="ECO:0000313" key="7">
    <source>
        <dbReference type="EMBL" id="NBZ86416.1"/>
    </source>
</evidence>
<proteinExistence type="inferred from homology"/>
<feature type="transmembrane region" description="Helical" evidence="6">
    <location>
        <begin position="20"/>
        <end position="42"/>
    </location>
</feature>